<feature type="non-terminal residue" evidence="1">
    <location>
        <position position="258"/>
    </location>
</feature>
<dbReference type="EMBL" id="FOHV01000042">
    <property type="protein sequence ID" value="SET57846.1"/>
    <property type="molecule type" value="Genomic_DNA"/>
</dbReference>
<dbReference type="AlphaFoldDB" id="A0A1I0FIM3"/>
<evidence type="ECO:0000313" key="1">
    <source>
        <dbReference type="EMBL" id="SET57846.1"/>
    </source>
</evidence>
<organism evidence="1 2">
    <name type="scientific">Thorsellia anophelis DSM 18579</name>
    <dbReference type="NCBI Taxonomy" id="1123402"/>
    <lineage>
        <taxon>Bacteria</taxon>
        <taxon>Pseudomonadati</taxon>
        <taxon>Pseudomonadota</taxon>
        <taxon>Gammaproteobacteria</taxon>
        <taxon>Enterobacterales</taxon>
        <taxon>Thorselliaceae</taxon>
        <taxon>Thorsellia</taxon>
    </lineage>
</organism>
<keyword evidence="2" id="KW-1185">Reference proteome</keyword>
<proteinExistence type="predicted"/>
<dbReference type="Proteomes" id="UP000242642">
    <property type="component" value="Unassembled WGS sequence"/>
</dbReference>
<dbReference type="RefSeq" id="WP_143047669.1">
    <property type="nucleotide sequence ID" value="NZ_FOHV01000042.1"/>
</dbReference>
<gene>
    <name evidence="1" type="ORF">SAMN02583745_02774</name>
</gene>
<name>A0A1I0FIM3_9GAMM</name>
<sequence length="258" mass="29083">MNILNRYQHTFLFKSVLFILMGFGINKSVSADTFITKQTEQKEIQGYPPYMQSVGAELLTEVKDSDTGKITYFPWTLNDDNTVRGPTIGSIAYVPDIFCSVLNKDLAAAKTDASIGHFFDNFNFIDKDFDPCHDALDVGISVKWYMLDNVSPWNESLKWEELNPVEIPREYIIKAGSDVAKQYQLKHNFTPLLSKAVSLNVLDAVEIPTMALGKRIGFVLEPKSKYGLPTMGKPIKVWDLNHYFSQSPPSNAGELLED</sequence>
<evidence type="ECO:0000313" key="2">
    <source>
        <dbReference type="Proteomes" id="UP000242642"/>
    </source>
</evidence>
<accession>A0A1I0FIM3</accession>
<protein>
    <submittedName>
        <fullName evidence="1">Uncharacterized protein</fullName>
    </submittedName>
</protein>
<reference evidence="2" key="1">
    <citation type="submission" date="2016-10" db="EMBL/GenBank/DDBJ databases">
        <authorList>
            <person name="Varghese N."/>
            <person name="Submissions S."/>
        </authorList>
    </citation>
    <scope>NUCLEOTIDE SEQUENCE [LARGE SCALE GENOMIC DNA]</scope>
    <source>
        <strain evidence="2">DSM 18579</strain>
    </source>
</reference>